<feature type="active site" evidence="1">
    <location>
        <position position="283"/>
    </location>
</feature>
<gene>
    <name evidence="3" type="ORF">SAMN04488543_1242</name>
</gene>
<keyword evidence="3" id="KW-0808">Transferase</keyword>
<organism evidence="3 4">
    <name type="scientific">Friedmanniella luteola</name>
    <dbReference type="NCBI Taxonomy" id="546871"/>
    <lineage>
        <taxon>Bacteria</taxon>
        <taxon>Bacillati</taxon>
        <taxon>Actinomycetota</taxon>
        <taxon>Actinomycetes</taxon>
        <taxon>Propionibacteriales</taxon>
        <taxon>Nocardioidaceae</taxon>
        <taxon>Friedmanniella</taxon>
    </lineage>
</organism>
<dbReference type="PANTHER" id="PTHR32268:SF15">
    <property type="entry name" value="HOMOSERINE ACETYLTRANSFERASE FAMILY PROTEIN (AFU_ORTHOLOGUE AFUA_1G15350)"/>
    <property type="match status" value="1"/>
</dbReference>
<feature type="domain" description="AB hydrolase-1" evidence="2">
    <location>
        <begin position="67"/>
        <end position="243"/>
    </location>
</feature>
<feature type="active site" description="Nucleophile" evidence="1">
    <location>
        <position position="127"/>
    </location>
</feature>
<dbReference type="RefSeq" id="WP_091411158.1">
    <property type="nucleotide sequence ID" value="NZ_LT629749.1"/>
</dbReference>
<evidence type="ECO:0000313" key="3">
    <source>
        <dbReference type="EMBL" id="SDS18724.1"/>
    </source>
</evidence>
<dbReference type="PIRSF" id="PIRSF000443">
    <property type="entry name" value="Homoser_Ac_trans"/>
    <property type="match status" value="1"/>
</dbReference>
<evidence type="ECO:0000259" key="2">
    <source>
        <dbReference type="Pfam" id="PF00561"/>
    </source>
</evidence>
<protein>
    <submittedName>
        <fullName evidence="3">Homoserine O-acetyltransferase</fullName>
    </submittedName>
</protein>
<dbReference type="GO" id="GO:0016747">
    <property type="term" value="F:acyltransferase activity, transferring groups other than amino-acyl groups"/>
    <property type="evidence" value="ECO:0007669"/>
    <property type="project" value="InterPro"/>
</dbReference>
<dbReference type="PANTHER" id="PTHR32268">
    <property type="entry name" value="HOMOSERINE O-ACETYLTRANSFERASE"/>
    <property type="match status" value="1"/>
</dbReference>
<dbReference type="InterPro" id="IPR029058">
    <property type="entry name" value="AB_hydrolase_fold"/>
</dbReference>
<feature type="active site" evidence="1">
    <location>
        <position position="312"/>
    </location>
</feature>
<dbReference type="InterPro" id="IPR008220">
    <property type="entry name" value="HAT_MetX-like"/>
</dbReference>
<accession>A0A1H1Q5R2</accession>
<dbReference type="InterPro" id="IPR000073">
    <property type="entry name" value="AB_hydrolase_1"/>
</dbReference>
<evidence type="ECO:0000256" key="1">
    <source>
        <dbReference type="PIRSR" id="PIRSR000443-1"/>
    </source>
</evidence>
<name>A0A1H1Q5R2_9ACTN</name>
<dbReference type="Pfam" id="PF00561">
    <property type="entry name" value="Abhydrolase_1"/>
    <property type="match status" value="1"/>
</dbReference>
<proteinExistence type="predicted"/>
<dbReference type="EMBL" id="LT629749">
    <property type="protein sequence ID" value="SDS18724.1"/>
    <property type="molecule type" value="Genomic_DNA"/>
</dbReference>
<dbReference type="OrthoDB" id="9800754at2"/>
<reference evidence="3 4" key="1">
    <citation type="submission" date="2016-10" db="EMBL/GenBank/DDBJ databases">
        <authorList>
            <person name="de Groot N.N."/>
        </authorList>
    </citation>
    <scope>NUCLEOTIDE SEQUENCE [LARGE SCALE GENOMIC DNA]</scope>
    <source>
        <strain evidence="3 4">DSM 21741</strain>
    </source>
</reference>
<dbReference type="Gene3D" id="3.40.50.1820">
    <property type="entry name" value="alpha/beta hydrolase"/>
    <property type="match status" value="1"/>
</dbReference>
<sequence length="337" mass="36245">MSWPVSGGRFALGDLPVELGGTIRGAELAWQAHGTLNAARDNVIVYPCSYGADHDDLAWLIGPDGVLDPHRWFVVVPDMFSNGLSSSAADDPAFPAVVTLADNVRAQHRLLTEHLGVTGVACAYGFSMGAGQAYHWAALYPELVRRAVVVCGSARTAVHNQVFLSGLLRVLEAAPEHLGGGRFSAQPAAAVKAFAHVYAGWGLSQDFYRAGLHETVLGAPDLDTYLRTDWEDSFATSRAANLYAQARTWAEADISRGDSSGGDLPAALASIQASVLLLPGETDLYFRVADSEAELAHLRDGALHPIPSIWGHRAGNPRTNPEDLAFLRREVRAWLER</sequence>
<keyword evidence="4" id="KW-1185">Reference proteome</keyword>
<evidence type="ECO:0000313" key="4">
    <source>
        <dbReference type="Proteomes" id="UP000199092"/>
    </source>
</evidence>
<dbReference type="NCBIfam" id="NF005757">
    <property type="entry name" value="PRK07581.1"/>
    <property type="match status" value="1"/>
</dbReference>
<dbReference type="STRING" id="546871.SAMN04488543_1242"/>
<dbReference type="AlphaFoldDB" id="A0A1H1Q5R2"/>
<dbReference type="SUPFAM" id="SSF53474">
    <property type="entry name" value="alpha/beta-Hydrolases"/>
    <property type="match status" value="1"/>
</dbReference>
<dbReference type="Proteomes" id="UP000199092">
    <property type="component" value="Chromosome I"/>
</dbReference>